<dbReference type="Proteomes" id="UP000557392">
    <property type="component" value="Unassembled WGS sequence"/>
</dbReference>
<name>A0A7W6NZ14_9SPHN</name>
<keyword evidence="2" id="KW-0808">Transferase</keyword>
<keyword evidence="3" id="KW-1185">Reference proteome</keyword>
<keyword evidence="2" id="KW-0418">Kinase</keyword>
<dbReference type="AlphaFoldDB" id="A0A7W6NZ14"/>
<proteinExistence type="predicted"/>
<reference evidence="2 3" key="1">
    <citation type="submission" date="2020-08" db="EMBL/GenBank/DDBJ databases">
        <title>Genomic Encyclopedia of Type Strains, Phase IV (KMG-IV): sequencing the most valuable type-strain genomes for metagenomic binning, comparative biology and taxonomic classification.</title>
        <authorList>
            <person name="Goeker M."/>
        </authorList>
    </citation>
    <scope>NUCLEOTIDE SEQUENCE [LARGE SCALE GENOMIC DNA]</scope>
    <source>
        <strain evidence="2 3">DSM 101806</strain>
    </source>
</reference>
<evidence type="ECO:0000313" key="3">
    <source>
        <dbReference type="Proteomes" id="UP000557392"/>
    </source>
</evidence>
<keyword evidence="1" id="KW-0472">Membrane</keyword>
<evidence type="ECO:0000256" key="1">
    <source>
        <dbReference type="SAM" id="Phobius"/>
    </source>
</evidence>
<organism evidence="2 3">
    <name type="scientific">Sphingomonas kyeonggiensis</name>
    <dbReference type="NCBI Taxonomy" id="1268553"/>
    <lineage>
        <taxon>Bacteria</taxon>
        <taxon>Pseudomonadati</taxon>
        <taxon>Pseudomonadota</taxon>
        <taxon>Alphaproteobacteria</taxon>
        <taxon>Sphingomonadales</taxon>
        <taxon>Sphingomonadaceae</taxon>
        <taxon>Sphingomonas</taxon>
    </lineage>
</organism>
<keyword evidence="1" id="KW-1133">Transmembrane helix</keyword>
<gene>
    <name evidence="2" type="ORF">GGR46_003766</name>
</gene>
<protein>
    <submittedName>
        <fullName evidence="2">1,6-anhydro-N-acetylmuramate kinase</fullName>
    </submittedName>
</protein>
<keyword evidence="1" id="KW-0812">Transmembrane</keyword>
<comment type="caution">
    <text evidence="2">The sequence shown here is derived from an EMBL/GenBank/DDBJ whole genome shotgun (WGS) entry which is preliminary data.</text>
</comment>
<accession>A0A7W6NZ14</accession>
<evidence type="ECO:0000313" key="2">
    <source>
        <dbReference type="EMBL" id="MBB4100194.1"/>
    </source>
</evidence>
<dbReference type="GO" id="GO:0016301">
    <property type="term" value="F:kinase activity"/>
    <property type="evidence" value="ECO:0007669"/>
    <property type="project" value="UniProtKB-KW"/>
</dbReference>
<dbReference type="EMBL" id="JACIEH010000003">
    <property type="protein sequence ID" value="MBB4100194.1"/>
    <property type="molecule type" value="Genomic_DNA"/>
</dbReference>
<sequence length="62" mass="6714">MELLLIPLALLVVTATYCARNMVADFRRADRAAGIWGIVSLAGPLSCLAVAFTAVLMSLYYH</sequence>
<feature type="transmembrane region" description="Helical" evidence="1">
    <location>
        <begin position="34"/>
        <end position="61"/>
    </location>
</feature>